<keyword evidence="3 8" id="KW-0694">RNA-binding</keyword>
<gene>
    <name evidence="8" type="primary">rpsF</name>
    <name evidence="9" type="ORF">HAT2_00347</name>
</gene>
<comment type="similarity">
    <text evidence="1 8">Belongs to the bacterial ribosomal protein bS6 family.</text>
</comment>
<dbReference type="PROSITE" id="PS01048">
    <property type="entry name" value="RIBOSOMAL_S6"/>
    <property type="match status" value="1"/>
</dbReference>
<dbReference type="PANTHER" id="PTHR21011">
    <property type="entry name" value="MITOCHONDRIAL 28S RIBOSOMAL PROTEIN S6"/>
    <property type="match status" value="1"/>
</dbReference>
<name>A0A369KIE4_9BACT</name>
<dbReference type="GO" id="GO:0005737">
    <property type="term" value="C:cytoplasm"/>
    <property type="evidence" value="ECO:0007669"/>
    <property type="project" value="UniProtKB-ARBA"/>
</dbReference>
<dbReference type="RefSeq" id="WP_114544300.1">
    <property type="nucleotide sequence ID" value="NZ_QQBG01000012.1"/>
</dbReference>
<dbReference type="InterPro" id="IPR000529">
    <property type="entry name" value="Ribosomal_bS6"/>
</dbReference>
<dbReference type="CDD" id="cd00473">
    <property type="entry name" value="bS6"/>
    <property type="match status" value="1"/>
</dbReference>
<protein>
    <recommendedName>
        <fullName evidence="7 8">Small ribosomal subunit protein bS6</fullName>
    </recommendedName>
</protein>
<evidence type="ECO:0000256" key="6">
    <source>
        <dbReference type="ARBA" id="ARBA00035104"/>
    </source>
</evidence>
<evidence type="ECO:0000313" key="10">
    <source>
        <dbReference type="Proteomes" id="UP000253816"/>
    </source>
</evidence>
<evidence type="ECO:0000313" key="9">
    <source>
        <dbReference type="EMBL" id="RDB31544.1"/>
    </source>
</evidence>
<dbReference type="OrthoDB" id="9812702at2"/>
<dbReference type="GO" id="GO:0005840">
    <property type="term" value="C:ribosome"/>
    <property type="evidence" value="ECO:0007669"/>
    <property type="project" value="UniProtKB-KW"/>
</dbReference>
<evidence type="ECO:0000256" key="5">
    <source>
        <dbReference type="ARBA" id="ARBA00023274"/>
    </source>
</evidence>
<dbReference type="GO" id="GO:0006412">
    <property type="term" value="P:translation"/>
    <property type="evidence" value="ECO:0007669"/>
    <property type="project" value="UniProtKB-UniRule"/>
</dbReference>
<dbReference type="GO" id="GO:0003735">
    <property type="term" value="F:structural constituent of ribosome"/>
    <property type="evidence" value="ECO:0007669"/>
    <property type="project" value="InterPro"/>
</dbReference>
<dbReference type="HAMAP" id="MF_00360">
    <property type="entry name" value="Ribosomal_bS6"/>
    <property type="match status" value="1"/>
</dbReference>
<evidence type="ECO:0000256" key="4">
    <source>
        <dbReference type="ARBA" id="ARBA00022980"/>
    </source>
</evidence>
<dbReference type="SUPFAM" id="SSF54995">
    <property type="entry name" value="Ribosomal protein S6"/>
    <property type="match status" value="1"/>
</dbReference>
<keyword evidence="5 8" id="KW-0687">Ribonucleoprotein</keyword>
<dbReference type="EMBL" id="QQBG01000012">
    <property type="protein sequence ID" value="RDB31544.1"/>
    <property type="molecule type" value="Genomic_DNA"/>
</dbReference>
<organism evidence="9 10">
    <name type="scientific">Candidatus Similichlamydia laticola</name>
    <dbReference type="NCBI Taxonomy" id="2170265"/>
    <lineage>
        <taxon>Bacteria</taxon>
        <taxon>Pseudomonadati</taxon>
        <taxon>Chlamydiota</taxon>
        <taxon>Chlamydiia</taxon>
        <taxon>Parachlamydiales</taxon>
        <taxon>Candidatus Parilichlamydiaceae</taxon>
        <taxon>Candidatus Similichlamydia</taxon>
    </lineage>
</organism>
<dbReference type="GO" id="GO:0070181">
    <property type="term" value="F:small ribosomal subunit rRNA binding"/>
    <property type="evidence" value="ECO:0007669"/>
    <property type="project" value="TreeGrafter"/>
</dbReference>
<dbReference type="NCBIfam" id="TIGR00166">
    <property type="entry name" value="S6"/>
    <property type="match status" value="1"/>
</dbReference>
<accession>A0A369KIE4</accession>
<comment type="caution">
    <text evidence="9">The sequence shown here is derived from an EMBL/GenBank/DDBJ whole genome shotgun (WGS) entry which is preliminary data.</text>
</comment>
<dbReference type="Pfam" id="PF01250">
    <property type="entry name" value="Ribosomal_S6"/>
    <property type="match status" value="1"/>
</dbReference>
<dbReference type="InterPro" id="IPR020814">
    <property type="entry name" value="Ribosomal_S6_plastid/chlpt"/>
</dbReference>
<dbReference type="InterPro" id="IPR020815">
    <property type="entry name" value="Ribosomal_bS6_CS"/>
</dbReference>
<dbReference type="AlphaFoldDB" id="A0A369KIE4"/>
<dbReference type="Proteomes" id="UP000253816">
    <property type="component" value="Unassembled WGS sequence"/>
</dbReference>
<dbReference type="InterPro" id="IPR035980">
    <property type="entry name" value="Ribosomal_bS6_sf"/>
</dbReference>
<evidence type="ECO:0000256" key="3">
    <source>
        <dbReference type="ARBA" id="ARBA00022884"/>
    </source>
</evidence>
<dbReference type="PANTHER" id="PTHR21011:SF1">
    <property type="entry name" value="SMALL RIBOSOMAL SUBUNIT PROTEIN BS6M"/>
    <property type="match status" value="1"/>
</dbReference>
<proteinExistence type="inferred from homology"/>
<keyword evidence="4 8" id="KW-0689">Ribosomal protein</keyword>
<dbReference type="GO" id="GO:1990904">
    <property type="term" value="C:ribonucleoprotein complex"/>
    <property type="evidence" value="ECO:0007669"/>
    <property type="project" value="UniProtKB-KW"/>
</dbReference>
<evidence type="ECO:0000256" key="1">
    <source>
        <dbReference type="ARBA" id="ARBA00009512"/>
    </source>
</evidence>
<keyword evidence="10" id="KW-1185">Reference proteome</keyword>
<evidence type="ECO:0000256" key="8">
    <source>
        <dbReference type="HAMAP-Rule" id="MF_00360"/>
    </source>
</evidence>
<sequence length="115" mass="13535">MGEKRRNLYEGIYIIRASLSSAARAKALDKVKEGITSRGGDILKFHEMGKRRLAYEINRQREGYYYVTYFTIGTQHIADMWREYHFNEDLLRFGTFTTKKVLEKLEFEQLAQSNG</sequence>
<comment type="function">
    <text evidence="6 8">Binds together with bS18 to 16S ribosomal RNA.</text>
</comment>
<evidence type="ECO:0000256" key="7">
    <source>
        <dbReference type="ARBA" id="ARBA00035294"/>
    </source>
</evidence>
<evidence type="ECO:0000256" key="2">
    <source>
        <dbReference type="ARBA" id="ARBA00022730"/>
    </source>
</evidence>
<reference evidence="9 10" key="1">
    <citation type="submission" date="2018-07" db="EMBL/GenBank/DDBJ databases">
        <title>Comparative genomics of the Candidatus Parilichlamydiaceae reveals evidence of convergent evolution and genome reduction in the phylum Chlamydiae.</title>
        <authorList>
            <person name="Taylor-Brown A."/>
            <person name="Polkinghorne A."/>
        </authorList>
    </citation>
    <scope>NUCLEOTIDE SEQUENCE [LARGE SCALE GENOMIC DNA]</scope>
    <source>
        <strain evidence="9 10">Hat2</strain>
    </source>
</reference>
<keyword evidence="2 8" id="KW-0699">rRNA-binding</keyword>
<dbReference type="Gene3D" id="3.30.70.60">
    <property type="match status" value="1"/>
</dbReference>
<dbReference type="InterPro" id="IPR014717">
    <property type="entry name" value="Transl_elong_EF1B/ribsomal_bS6"/>
</dbReference>